<reference evidence="1 2" key="1">
    <citation type="journal article" date="2014" name="World J. Microbiol. Biotechnol.">
        <title>Biodiversity and physiological characteristics of Antarctic and Arctic lichens-associated bacteria.</title>
        <authorList>
            <person name="Lee Y.M."/>
            <person name="Kim E.H."/>
            <person name="Lee H.K."/>
            <person name="Hong S.G."/>
        </authorList>
    </citation>
    <scope>NUCLEOTIDE SEQUENCE [LARGE SCALE GENOMIC DNA]</scope>
    <source>
        <strain evidence="1 2">PAMC 26569</strain>
        <plasmid evidence="1">unnamed1</plasmid>
    </source>
</reference>
<accession>A0A6M8HWY0</accession>
<keyword evidence="1" id="KW-0614">Plasmid</keyword>
<dbReference type="AlphaFoldDB" id="A0A6M8HWY0"/>
<evidence type="ECO:0000313" key="1">
    <source>
        <dbReference type="EMBL" id="QKE92912.1"/>
    </source>
</evidence>
<sequence length="66" mass="7072">MSAPGEVYRFRLGRDASGAYVGELVDDWGWVIAITAQEVERDGVRVFEGIGALADAMVGIDNGKLT</sequence>
<protein>
    <submittedName>
        <fullName evidence="1">Uncharacterized protein</fullName>
    </submittedName>
</protein>
<gene>
    <name evidence="1" type="ORF">HN018_22045</name>
</gene>
<dbReference type="KEGG" id="lck:HN018_22045"/>
<dbReference type="EMBL" id="CP053709">
    <property type="protein sequence ID" value="QKE92912.1"/>
    <property type="molecule type" value="Genomic_DNA"/>
</dbReference>
<keyword evidence="2" id="KW-1185">Reference proteome</keyword>
<proteinExistence type="predicted"/>
<name>A0A6M8HWY0_9PROT</name>
<geneLocation type="plasmid" evidence="1 2">
    <name>unnamed1</name>
</geneLocation>
<evidence type="ECO:0000313" key="2">
    <source>
        <dbReference type="Proteomes" id="UP000500767"/>
    </source>
</evidence>
<dbReference type="Proteomes" id="UP000500767">
    <property type="component" value="Plasmid unnamed1"/>
</dbReference>
<dbReference type="RefSeq" id="WP_171837307.1">
    <property type="nucleotide sequence ID" value="NZ_CP053709.1"/>
</dbReference>
<organism evidence="1 2">
    <name type="scientific">Lichenicola cladoniae</name>
    <dbReference type="NCBI Taxonomy" id="1484109"/>
    <lineage>
        <taxon>Bacteria</taxon>
        <taxon>Pseudomonadati</taxon>
        <taxon>Pseudomonadota</taxon>
        <taxon>Alphaproteobacteria</taxon>
        <taxon>Acetobacterales</taxon>
        <taxon>Acetobacteraceae</taxon>
        <taxon>Lichenicola</taxon>
    </lineage>
</organism>